<dbReference type="Pfam" id="PF01636">
    <property type="entry name" value="APH"/>
    <property type="match status" value="1"/>
</dbReference>
<name>A0A7W3SXR2_9BACL</name>
<dbReference type="SUPFAM" id="SSF56112">
    <property type="entry name" value="Protein kinase-like (PK-like)"/>
    <property type="match status" value="1"/>
</dbReference>
<protein>
    <submittedName>
        <fullName evidence="2">Thiamine kinase-like enzyme</fullName>
    </submittedName>
</protein>
<dbReference type="InterPro" id="IPR002575">
    <property type="entry name" value="Aminoglycoside_PTrfase"/>
</dbReference>
<keyword evidence="2" id="KW-0808">Transferase</keyword>
<sequence length="299" mass="34396">MIPTCFSDYYSMIPLLDEVTEWSLLRKWALSEVYRVKLATCETRIIKWGGSEMAGEAGIYRDLVHPLQLKAPQIFEFVQLKDSGVMIMEDAGEKNLEQQPHPAHFLEASRELARLRVSATANLEKMLSKKVIDTYSVSMENFLVLLDDLLKSKKLAETEVLLKLKKVLPRHLERLYQMVPTSIVHHDYHAKNLLIQDNGIMPIDWSISYLSPHLGDLYCLITEAHAWSNLSREEMVSAYLEATDLQIDHLNWQLQIGGLCWLIKTLRWLVYGGTDIIPGSETWIPNLLKDVESLYQEIV</sequence>
<accession>A0A7W3SXR2</accession>
<dbReference type="InterPro" id="IPR011009">
    <property type="entry name" value="Kinase-like_dom_sf"/>
</dbReference>
<proteinExistence type="predicted"/>
<organism evidence="2 3">
    <name type="scientific">Fontibacillus solani</name>
    <dbReference type="NCBI Taxonomy" id="1572857"/>
    <lineage>
        <taxon>Bacteria</taxon>
        <taxon>Bacillati</taxon>
        <taxon>Bacillota</taxon>
        <taxon>Bacilli</taxon>
        <taxon>Bacillales</taxon>
        <taxon>Paenibacillaceae</taxon>
        <taxon>Fontibacillus</taxon>
    </lineage>
</organism>
<dbReference type="GO" id="GO:0016301">
    <property type="term" value="F:kinase activity"/>
    <property type="evidence" value="ECO:0007669"/>
    <property type="project" value="UniProtKB-KW"/>
</dbReference>
<feature type="domain" description="Aminoglycoside phosphotransferase" evidence="1">
    <location>
        <begin position="63"/>
        <end position="243"/>
    </location>
</feature>
<keyword evidence="3" id="KW-1185">Reference proteome</keyword>
<gene>
    <name evidence="2" type="ORF">FHR92_004690</name>
</gene>
<evidence type="ECO:0000259" key="1">
    <source>
        <dbReference type="Pfam" id="PF01636"/>
    </source>
</evidence>
<dbReference type="Gene3D" id="3.90.1200.10">
    <property type="match status" value="1"/>
</dbReference>
<comment type="caution">
    <text evidence="2">The sequence shown here is derived from an EMBL/GenBank/DDBJ whole genome shotgun (WGS) entry which is preliminary data.</text>
</comment>
<evidence type="ECO:0000313" key="2">
    <source>
        <dbReference type="EMBL" id="MBA9088194.1"/>
    </source>
</evidence>
<dbReference type="EMBL" id="JACJIP010000044">
    <property type="protein sequence ID" value="MBA9088194.1"/>
    <property type="molecule type" value="Genomic_DNA"/>
</dbReference>
<dbReference type="AlphaFoldDB" id="A0A7W3SXR2"/>
<keyword evidence="2" id="KW-0418">Kinase</keyword>
<dbReference type="Proteomes" id="UP000567067">
    <property type="component" value="Unassembled WGS sequence"/>
</dbReference>
<dbReference type="RefSeq" id="WP_182539626.1">
    <property type="nucleotide sequence ID" value="NZ_JACJIP010000044.1"/>
</dbReference>
<evidence type="ECO:0000313" key="3">
    <source>
        <dbReference type="Proteomes" id="UP000567067"/>
    </source>
</evidence>
<reference evidence="2 3" key="1">
    <citation type="submission" date="2020-08" db="EMBL/GenBank/DDBJ databases">
        <title>Genomic Encyclopedia of Type Strains, Phase III (KMG-III): the genomes of soil and plant-associated and newly described type strains.</title>
        <authorList>
            <person name="Whitman W."/>
        </authorList>
    </citation>
    <scope>NUCLEOTIDE SEQUENCE [LARGE SCALE GENOMIC DNA]</scope>
    <source>
        <strain evidence="2 3">CECT 8693</strain>
    </source>
</reference>